<evidence type="ECO:0000313" key="2">
    <source>
        <dbReference type="EMBL" id="RMZ96261.1"/>
    </source>
</evidence>
<reference evidence="2 3" key="1">
    <citation type="journal article" date="2018" name="Sci. Rep.">
        <title>Genomic signatures of local adaptation to the degree of environmental predictability in rotifers.</title>
        <authorList>
            <person name="Franch-Gras L."/>
            <person name="Hahn C."/>
            <person name="Garcia-Roger E.M."/>
            <person name="Carmona M.J."/>
            <person name="Serra M."/>
            <person name="Gomez A."/>
        </authorList>
    </citation>
    <scope>NUCLEOTIDE SEQUENCE [LARGE SCALE GENOMIC DNA]</scope>
    <source>
        <strain evidence="2">HYR1</strain>
    </source>
</reference>
<dbReference type="EMBL" id="REGN01012291">
    <property type="protein sequence ID" value="RMZ96261.1"/>
    <property type="molecule type" value="Genomic_DNA"/>
</dbReference>
<proteinExistence type="predicted"/>
<keyword evidence="3" id="KW-1185">Reference proteome</keyword>
<sequence>MYFYLFILITSLCSSLTTFQISDLILETFGSSEYRTVFIQILSTALSYPGQHSEPTPSIVLILYAPQLQYHLRPLNPIPKKGVTTSVFDYRPFSVSNPFSTILESLLLSNMRSILEIHPNRFGYKSKTSCIDLNLGDKIVGINASVVAYCDDIAILSPLASHAQKNSDRIYEYSLLWKIEFNAKKSSYLFFKKKQNNDDAKNFKLGELVIPLQKGIIYLGLPLGDLNFINSFIDTKMRDVEKKLDTLENILIKKTIGIRQILNNDLSRKLFKEIALDRMISLLEKKILFFPDLLGSIFF</sequence>
<dbReference type="Proteomes" id="UP000276133">
    <property type="component" value="Unassembled WGS sequence"/>
</dbReference>
<feature type="signal peptide" evidence="1">
    <location>
        <begin position="1"/>
        <end position="15"/>
    </location>
</feature>
<name>A0A3M7PAY5_BRAPC</name>
<evidence type="ECO:0000256" key="1">
    <source>
        <dbReference type="SAM" id="SignalP"/>
    </source>
</evidence>
<keyword evidence="1" id="KW-0732">Signal</keyword>
<dbReference type="OrthoDB" id="10014409at2759"/>
<evidence type="ECO:0008006" key="4">
    <source>
        <dbReference type="Google" id="ProtNLM"/>
    </source>
</evidence>
<protein>
    <recommendedName>
        <fullName evidence="4">RNA-directed DNA polymerase from mobile element jockey-like</fullName>
    </recommendedName>
</protein>
<evidence type="ECO:0000313" key="3">
    <source>
        <dbReference type="Proteomes" id="UP000276133"/>
    </source>
</evidence>
<gene>
    <name evidence="2" type="ORF">BpHYR1_004586</name>
</gene>
<organism evidence="2 3">
    <name type="scientific">Brachionus plicatilis</name>
    <name type="common">Marine rotifer</name>
    <name type="synonym">Brachionus muelleri</name>
    <dbReference type="NCBI Taxonomy" id="10195"/>
    <lineage>
        <taxon>Eukaryota</taxon>
        <taxon>Metazoa</taxon>
        <taxon>Spiralia</taxon>
        <taxon>Gnathifera</taxon>
        <taxon>Rotifera</taxon>
        <taxon>Eurotatoria</taxon>
        <taxon>Monogononta</taxon>
        <taxon>Pseudotrocha</taxon>
        <taxon>Ploima</taxon>
        <taxon>Brachionidae</taxon>
        <taxon>Brachionus</taxon>
    </lineage>
</organism>
<feature type="chain" id="PRO_5018075880" description="RNA-directed DNA polymerase from mobile element jockey-like" evidence="1">
    <location>
        <begin position="16"/>
        <end position="299"/>
    </location>
</feature>
<accession>A0A3M7PAY5</accession>
<comment type="caution">
    <text evidence="2">The sequence shown here is derived from an EMBL/GenBank/DDBJ whole genome shotgun (WGS) entry which is preliminary data.</text>
</comment>
<dbReference type="AlphaFoldDB" id="A0A3M7PAY5"/>